<dbReference type="InterPro" id="IPR026590">
    <property type="entry name" value="Ssirtuin_cat_dom"/>
</dbReference>
<dbReference type="EMBL" id="JASJQH010000106">
    <property type="protein sequence ID" value="KAK9767030.1"/>
    <property type="molecule type" value="Genomic_DNA"/>
</dbReference>
<dbReference type="InterPro" id="IPR003000">
    <property type="entry name" value="Sirtuin"/>
</dbReference>
<feature type="region of interest" description="Disordered" evidence="5">
    <location>
        <begin position="426"/>
        <end position="470"/>
    </location>
</feature>
<gene>
    <name evidence="7" type="primary">HST3_1</name>
    <name evidence="7" type="ORF">K7432_003466</name>
</gene>
<feature type="binding site" evidence="4">
    <location>
        <position position="163"/>
    </location>
    <ligand>
        <name>Zn(2+)</name>
        <dbReference type="ChEBI" id="CHEBI:29105"/>
    </ligand>
</feature>
<sequence length="601" mass="67157">MKSVALNNLTESLDTLTLTRDLLQKCKRCVVITGAGISVASGIPDFRSADGLFEILKHKYPKAIMSGRDLFDATLFKDPVSTQLFFHFMGEFKDVVGKAKYSRTHRFLKELDKKGKLLRCYTQNIDCLEKQAGLETDFDLSNKYFTRAVQLHGSMEYVVCTICHAQYRFTEQYQQQFKEGTAPPCPNCRELGIIRDIVGKRSKATGFLRPNIVLYNEHHPQGDHIGQLSAFDIRRNPDLLVIMGTSLKVSGIKKLVKEMAGRVHESKIGKVIYINRVPPTASEWGNIIDYHLMGDVDSAIDLLESDLKLALSKSLLSDQVSPIAGTPIILPVPVEKKTQKPLVTPVKAVSKCSKKKAPEGTRQPLKVVNTNSPSVTTIKKSTPKKEETREQYVIVPRRTSPRQAAMSNSIPKIIIRKTEISVKCSTKRKSTLPTAPYKKEAAKKQKSTHKVKSKSPKTPKTRHTGESPSRVNYSKYEVNTFVDVISTALTDDHHLEGLASQSTVSNDSTAPSTPSDILELELGQFNTEDPSRHIRELASQLNPSQKIQDVLDTTLSAISLNSKQGLQYLKMMEQSMTYNGRYTRSARKQYLNEDSALSAVQ</sequence>
<dbReference type="InterPro" id="IPR026591">
    <property type="entry name" value="Sirtuin_cat_small_dom_sf"/>
</dbReference>
<dbReference type="Gene3D" id="3.30.1600.10">
    <property type="entry name" value="SIR2/SIRT2 'Small Domain"/>
    <property type="match status" value="1"/>
</dbReference>
<evidence type="ECO:0000313" key="7">
    <source>
        <dbReference type="EMBL" id="KAK9767030.1"/>
    </source>
</evidence>
<keyword evidence="3" id="KW-0520">NAD</keyword>
<evidence type="ECO:0000256" key="4">
    <source>
        <dbReference type="PROSITE-ProRule" id="PRU00236"/>
    </source>
</evidence>
<feature type="binding site" evidence="4">
    <location>
        <position position="160"/>
    </location>
    <ligand>
        <name>Zn(2+)</name>
        <dbReference type="ChEBI" id="CHEBI:29105"/>
    </ligand>
</feature>
<keyword evidence="2" id="KW-0808">Transferase</keyword>
<dbReference type="Pfam" id="PF02146">
    <property type="entry name" value="SIR2"/>
    <property type="match status" value="1"/>
</dbReference>
<feature type="binding site" evidence="4">
    <location>
        <position position="185"/>
    </location>
    <ligand>
        <name>Zn(2+)</name>
        <dbReference type="ChEBI" id="CHEBI:29105"/>
    </ligand>
</feature>
<evidence type="ECO:0000256" key="1">
    <source>
        <dbReference type="ARBA" id="ARBA00006924"/>
    </source>
</evidence>
<feature type="compositionally biased region" description="Basic residues" evidence="5">
    <location>
        <begin position="444"/>
        <end position="462"/>
    </location>
</feature>
<evidence type="ECO:0000256" key="2">
    <source>
        <dbReference type="ARBA" id="ARBA00022679"/>
    </source>
</evidence>
<dbReference type="SUPFAM" id="SSF52467">
    <property type="entry name" value="DHS-like NAD/FAD-binding domain"/>
    <property type="match status" value="1"/>
</dbReference>
<dbReference type="PANTHER" id="PTHR11085">
    <property type="entry name" value="NAD-DEPENDENT PROTEIN DEACYLASE SIRTUIN-5, MITOCHONDRIAL-RELATED"/>
    <property type="match status" value="1"/>
</dbReference>
<dbReference type="Proteomes" id="UP001479436">
    <property type="component" value="Unassembled WGS sequence"/>
</dbReference>
<proteinExistence type="inferred from homology"/>
<keyword evidence="7" id="KW-0456">Lyase</keyword>
<dbReference type="GO" id="GO:0016829">
    <property type="term" value="F:lyase activity"/>
    <property type="evidence" value="ECO:0007669"/>
    <property type="project" value="UniProtKB-KW"/>
</dbReference>
<comment type="caution">
    <text evidence="7">The sequence shown here is derived from an EMBL/GenBank/DDBJ whole genome shotgun (WGS) entry which is preliminary data.</text>
</comment>
<protein>
    <submittedName>
        <fullName evidence="7">NAD-dependent deacetylase hst3</fullName>
        <ecNumber evidence="7">4.4.1.36</ecNumber>
    </submittedName>
</protein>
<evidence type="ECO:0000256" key="5">
    <source>
        <dbReference type="SAM" id="MobiDB-lite"/>
    </source>
</evidence>
<dbReference type="PANTHER" id="PTHR11085:SF8">
    <property type="entry name" value="NAD-DEPENDENT HISTONE DEACETYLASE HST3"/>
    <property type="match status" value="1"/>
</dbReference>
<evidence type="ECO:0000256" key="3">
    <source>
        <dbReference type="ARBA" id="ARBA00023027"/>
    </source>
</evidence>
<evidence type="ECO:0000259" key="6">
    <source>
        <dbReference type="PROSITE" id="PS50305"/>
    </source>
</evidence>
<reference evidence="7 8" key="1">
    <citation type="submission" date="2023-04" db="EMBL/GenBank/DDBJ databases">
        <title>Genome of Basidiobolus ranarum AG-B5.</title>
        <authorList>
            <person name="Stajich J.E."/>
            <person name="Carter-House D."/>
            <person name="Gryganskyi A."/>
        </authorList>
    </citation>
    <scope>NUCLEOTIDE SEQUENCE [LARGE SCALE GENOMIC DNA]</scope>
    <source>
        <strain evidence="7 8">AG-B5</strain>
    </source>
</reference>
<dbReference type="InterPro" id="IPR050134">
    <property type="entry name" value="NAD-dep_sirtuin_deacylases"/>
</dbReference>
<comment type="similarity">
    <text evidence="1">Belongs to the sirtuin family. Class I subfamily.</text>
</comment>
<dbReference type="EC" id="4.4.1.36" evidence="7"/>
<dbReference type="Gene3D" id="3.40.50.1220">
    <property type="entry name" value="TPP-binding domain"/>
    <property type="match status" value="1"/>
</dbReference>
<dbReference type="InterPro" id="IPR029035">
    <property type="entry name" value="DHS-like_NAD/FAD-binding_dom"/>
</dbReference>
<feature type="active site" description="Proton acceptor" evidence="4">
    <location>
        <position position="152"/>
    </location>
</feature>
<accession>A0ABR2WZS2</accession>
<dbReference type="PROSITE" id="PS50305">
    <property type="entry name" value="SIRTUIN"/>
    <property type="match status" value="1"/>
</dbReference>
<evidence type="ECO:0000313" key="8">
    <source>
        <dbReference type="Proteomes" id="UP001479436"/>
    </source>
</evidence>
<keyword evidence="4" id="KW-0862">Zinc</keyword>
<dbReference type="CDD" id="cd01407">
    <property type="entry name" value="SIR2-fam"/>
    <property type="match status" value="1"/>
</dbReference>
<keyword evidence="4" id="KW-0479">Metal-binding</keyword>
<feature type="domain" description="Deacetylase sirtuin-type" evidence="6">
    <location>
        <begin position="8"/>
        <end position="313"/>
    </location>
</feature>
<feature type="binding site" evidence="4">
    <location>
        <position position="188"/>
    </location>
    <ligand>
        <name>Zn(2+)</name>
        <dbReference type="ChEBI" id="CHEBI:29105"/>
    </ligand>
</feature>
<keyword evidence="8" id="KW-1185">Reference proteome</keyword>
<organism evidence="7 8">
    <name type="scientific">Basidiobolus ranarum</name>
    <dbReference type="NCBI Taxonomy" id="34480"/>
    <lineage>
        <taxon>Eukaryota</taxon>
        <taxon>Fungi</taxon>
        <taxon>Fungi incertae sedis</taxon>
        <taxon>Zoopagomycota</taxon>
        <taxon>Entomophthoromycotina</taxon>
        <taxon>Basidiobolomycetes</taxon>
        <taxon>Basidiobolales</taxon>
        <taxon>Basidiobolaceae</taxon>
        <taxon>Basidiobolus</taxon>
    </lineage>
</organism>
<name>A0ABR2WZS2_9FUNG</name>